<dbReference type="SUPFAM" id="SSF81383">
    <property type="entry name" value="F-box domain"/>
    <property type="match status" value="1"/>
</dbReference>
<organism evidence="2">
    <name type="scientific">Physcomitrium patens</name>
    <name type="common">Spreading-leaved earth moss</name>
    <name type="synonym">Physcomitrella patens</name>
    <dbReference type="NCBI Taxonomy" id="3218"/>
    <lineage>
        <taxon>Eukaryota</taxon>
        <taxon>Viridiplantae</taxon>
        <taxon>Streptophyta</taxon>
        <taxon>Embryophyta</taxon>
        <taxon>Bryophyta</taxon>
        <taxon>Bryophytina</taxon>
        <taxon>Bryopsida</taxon>
        <taxon>Funariidae</taxon>
        <taxon>Funariales</taxon>
        <taxon>Funariaceae</taxon>
        <taxon>Physcomitrium</taxon>
    </lineage>
</organism>
<protein>
    <recommendedName>
        <fullName evidence="1">F-box domain-containing protein</fullName>
    </recommendedName>
</protein>
<sequence length="82" mass="9509">MCGPAAMAFEREDATVVGTEDLARLEDLWAKLPEEVQYMIFRHLRWRTLFPICVVCKSFNDSINRYIRDLPLFRTAVAISSN</sequence>
<dbReference type="CDD" id="cd09917">
    <property type="entry name" value="F-box_SF"/>
    <property type="match status" value="1"/>
</dbReference>
<evidence type="ECO:0000313" key="2">
    <source>
        <dbReference type="EMBL" id="PNR41028.1"/>
    </source>
</evidence>
<accession>A0A2K1JHK1</accession>
<evidence type="ECO:0000259" key="1">
    <source>
        <dbReference type="PROSITE" id="PS50181"/>
    </source>
</evidence>
<proteinExistence type="predicted"/>
<dbReference type="Gramene" id="Pp3c14_12600V3.1">
    <property type="protein sequence ID" value="PAC:32961599.CDS.1"/>
    <property type="gene ID" value="Pp3c14_12600"/>
</dbReference>
<dbReference type="Gramene" id="Pp3c14_12600V3.2">
    <property type="protein sequence ID" value="PAC:32961600.CDS.1"/>
    <property type="gene ID" value="Pp3c14_12600"/>
</dbReference>
<name>A0A2K1JHK1_PHYPA</name>
<dbReference type="InterPro" id="IPR001810">
    <property type="entry name" value="F-box_dom"/>
</dbReference>
<dbReference type="Gene3D" id="1.20.1280.50">
    <property type="match status" value="1"/>
</dbReference>
<dbReference type="AlphaFoldDB" id="A0A2K1JHK1"/>
<dbReference type="PROSITE" id="PS50181">
    <property type="entry name" value="FBOX"/>
    <property type="match status" value="1"/>
</dbReference>
<reference evidence="3" key="3">
    <citation type="submission" date="2020-12" db="UniProtKB">
        <authorList>
            <consortium name="EnsemblPlants"/>
        </authorList>
    </citation>
    <scope>IDENTIFICATION</scope>
</reference>
<dbReference type="EnsemblPlants" id="Pp3c14_12600V3.1">
    <property type="protein sequence ID" value="PAC:32961599.CDS.1"/>
    <property type="gene ID" value="Pp3c14_12600"/>
</dbReference>
<dbReference type="InterPro" id="IPR036047">
    <property type="entry name" value="F-box-like_dom_sf"/>
</dbReference>
<evidence type="ECO:0000313" key="3">
    <source>
        <dbReference type="EnsemblPlants" id="PAC:32961599.CDS.1"/>
    </source>
</evidence>
<keyword evidence="4" id="KW-1185">Reference proteome</keyword>
<feature type="domain" description="F-box" evidence="1">
    <location>
        <begin position="26"/>
        <end position="76"/>
    </location>
</feature>
<dbReference type="Proteomes" id="UP000006727">
    <property type="component" value="Chromosome 14"/>
</dbReference>
<evidence type="ECO:0000313" key="4">
    <source>
        <dbReference type="Proteomes" id="UP000006727"/>
    </source>
</evidence>
<reference evidence="2 4" key="2">
    <citation type="journal article" date="2018" name="Plant J.">
        <title>The Physcomitrella patens chromosome-scale assembly reveals moss genome structure and evolution.</title>
        <authorList>
            <person name="Lang D."/>
            <person name="Ullrich K.K."/>
            <person name="Murat F."/>
            <person name="Fuchs J."/>
            <person name="Jenkins J."/>
            <person name="Haas F.B."/>
            <person name="Piednoel M."/>
            <person name="Gundlach H."/>
            <person name="Van Bel M."/>
            <person name="Meyberg R."/>
            <person name="Vives C."/>
            <person name="Morata J."/>
            <person name="Symeonidi A."/>
            <person name="Hiss M."/>
            <person name="Muchero W."/>
            <person name="Kamisugi Y."/>
            <person name="Saleh O."/>
            <person name="Blanc G."/>
            <person name="Decker E.L."/>
            <person name="van Gessel N."/>
            <person name="Grimwood J."/>
            <person name="Hayes R.D."/>
            <person name="Graham S.W."/>
            <person name="Gunter L.E."/>
            <person name="McDaniel S.F."/>
            <person name="Hoernstein S.N.W."/>
            <person name="Larsson A."/>
            <person name="Li F.W."/>
            <person name="Perroud P.F."/>
            <person name="Phillips J."/>
            <person name="Ranjan P."/>
            <person name="Rokshar D.S."/>
            <person name="Rothfels C.J."/>
            <person name="Schneider L."/>
            <person name="Shu S."/>
            <person name="Stevenson D.W."/>
            <person name="Thummler F."/>
            <person name="Tillich M."/>
            <person name="Villarreal Aguilar J.C."/>
            <person name="Widiez T."/>
            <person name="Wong G.K."/>
            <person name="Wymore A."/>
            <person name="Zhang Y."/>
            <person name="Zimmer A.D."/>
            <person name="Quatrano R.S."/>
            <person name="Mayer K.F.X."/>
            <person name="Goodstein D."/>
            <person name="Casacuberta J.M."/>
            <person name="Vandepoele K."/>
            <person name="Reski R."/>
            <person name="Cuming A.C."/>
            <person name="Tuskan G.A."/>
            <person name="Maumus F."/>
            <person name="Salse J."/>
            <person name="Schmutz J."/>
            <person name="Rensing S.A."/>
        </authorList>
    </citation>
    <scope>NUCLEOTIDE SEQUENCE [LARGE SCALE GENOMIC DNA]</scope>
    <source>
        <strain evidence="3 4">cv. Gransden 2004</strain>
    </source>
</reference>
<dbReference type="EMBL" id="ABEU02000014">
    <property type="protein sequence ID" value="PNR41028.1"/>
    <property type="molecule type" value="Genomic_DNA"/>
</dbReference>
<dbReference type="Pfam" id="PF12937">
    <property type="entry name" value="F-box-like"/>
    <property type="match status" value="1"/>
</dbReference>
<dbReference type="EnsemblPlants" id="Pp3c14_12600V3.2">
    <property type="protein sequence ID" value="PAC:32961600.CDS.1"/>
    <property type="gene ID" value="Pp3c14_12600"/>
</dbReference>
<reference evidence="2 4" key="1">
    <citation type="journal article" date="2008" name="Science">
        <title>The Physcomitrella genome reveals evolutionary insights into the conquest of land by plants.</title>
        <authorList>
            <person name="Rensing S."/>
            <person name="Lang D."/>
            <person name="Zimmer A."/>
            <person name="Terry A."/>
            <person name="Salamov A."/>
            <person name="Shapiro H."/>
            <person name="Nishiyama T."/>
            <person name="Perroud P.-F."/>
            <person name="Lindquist E."/>
            <person name="Kamisugi Y."/>
            <person name="Tanahashi T."/>
            <person name="Sakakibara K."/>
            <person name="Fujita T."/>
            <person name="Oishi K."/>
            <person name="Shin-I T."/>
            <person name="Kuroki Y."/>
            <person name="Toyoda A."/>
            <person name="Suzuki Y."/>
            <person name="Hashimoto A."/>
            <person name="Yamaguchi K."/>
            <person name="Sugano A."/>
            <person name="Kohara Y."/>
            <person name="Fujiyama A."/>
            <person name="Anterola A."/>
            <person name="Aoki S."/>
            <person name="Ashton N."/>
            <person name="Barbazuk W.B."/>
            <person name="Barker E."/>
            <person name="Bennetzen J."/>
            <person name="Bezanilla M."/>
            <person name="Blankenship R."/>
            <person name="Cho S.H."/>
            <person name="Dutcher S."/>
            <person name="Estelle M."/>
            <person name="Fawcett J.A."/>
            <person name="Gundlach H."/>
            <person name="Hanada K."/>
            <person name="Heyl A."/>
            <person name="Hicks K.A."/>
            <person name="Hugh J."/>
            <person name="Lohr M."/>
            <person name="Mayer K."/>
            <person name="Melkozernov A."/>
            <person name="Murata T."/>
            <person name="Nelson D."/>
            <person name="Pils B."/>
            <person name="Prigge M."/>
            <person name="Reiss B."/>
            <person name="Renner T."/>
            <person name="Rombauts S."/>
            <person name="Rushton P."/>
            <person name="Sanderfoot A."/>
            <person name="Schween G."/>
            <person name="Shiu S.-H."/>
            <person name="Stueber K."/>
            <person name="Theodoulou F.L."/>
            <person name="Tu H."/>
            <person name="Van de Peer Y."/>
            <person name="Verrier P.J."/>
            <person name="Waters E."/>
            <person name="Wood A."/>
            <person name="Yang L."/>
            <person name="Cove D."/>
            <person name="Cuming A."/>
            <person name="Hasebe M."/>
            <person name="Lucas S."/>
            <person name="Mishler D.B."/>
            <person name="Reski R."/>
            <person name="Grigoriev I."/>
            <person name="Quatrano R.S."/>
            <person name="Boore J.L."/>
        </authorList>
    </citation>
    <scope>NUCLEOTIDE SEQUENCE [LARGE SCALE GENOMIC DNA]</scope>
    <source>
        <strain evidence="3 4">cv. Gransden 2004</strain>
    </source>
</reference>
<dbReference type="InParanoid" id="A0A2K1JHK1"/>
<gene>
    <name evidence="2" type="ORF">PHYPA_018431</name>
</gene>